<dbReference type="Gene3D" id="1.10.357.10">
    <property type="entry name" value="Tetracycline Repressor, domain 2"/>
    <property type="match status" value="1"/>
</dbReference>
<accession>A0A4V0ZJR0</accession>
<dbReference type="PRINTS" id="PR00455">
    <property type="entry name" value="HTHTETR"/>
</dbReference>
<evidence type="ECO:0000256" key="4">
    <source>
        <dbReference type="ARBA" id="ARBA00023163"/>
    </source>
</evidence>
<dbReference type="Pfam" id="PF00440">
    <property type="entry name" value="TetR_N"/>
    <property type="match status" value="1"/>
</dbReference>
<evidence type="ECO:0000256" key="2">
    <source>
        <dbReference type="ARBA" id="ARBA00023015"/>
    </source>
</evidence>
<feature type="DNA-binding region" description="H-T-H motif" evidence="5">
    <location>
        <begin position="24"/>
        <end position="43"/>
    </location>
</feature>
<keyword evidence="1" id="KW-0678">Repressor</keyword>
<protein>
    <submittedName>
        <fullName evidence="7">Transcriptional regulator BetI</fullName>
    </submittedName>
</protein>
<proteinExistence type="predicted"/>
<keyword evidence="8" id="KW-1185">Reference proteome</keyword>
<keyword evidence="2" id="KW-0805">Transcription regulation</keyword>
<dbReference type="InterPro" id="IPR001647">
    <property type="entry name" value="HTH_TetR"/>
</dbReference>
<evidence type="ECO:0000259" key="6">
    <source>
        <dbReference type="PROSITE" id="PS50977"/>
    </source>
</evidence>
<organism evidence="7 8">
    <name type="scientific">Streptomonospora litoralis</name>
    <dbReference type="NCBI Taxonomy" id="2498135"/>
    <lineage>
        <taxon>Bacteria</taxon>
        <taxon>Bacillati</taxon>
        <taxon>Actinomycetota</taxon>
        <taxon>Actinomycetes</taxon>
        <taxon>Streptosporangiales</taxon>
        <taxon>Nocardiopsidaceae</taxon>
        <taxon>Streptomonospora</taxon>
    </lineage>
</organism>
<gene>
    <name evidence="7" type="ORF">EKD16_12850</name>
</gene>
<dbReference type="AlphaFoldDB" id="A0A4V0ZJR0"/>
<dbReference type="PANTHER" id="PTHR30055">
    <property type="entry name" value="HTH-TYPE TRANSCRIPTIONAL REGULATOR RUTR"/>
    <property type="match status" value="1"/>
</dbReference>
<evidence type="ECO:0000313" key="8">
    <source>
        <dbReference type="Proteomes" id="UP000292235"/>
    </source>
</evidence>
<keyword evidence="4" id="KW-0804">Transcription</keyword>
<dbReference type="PROSITE" id="PS50977">
    <property type="entry name" value="HTH_TETR_2"/>
    <property type="match status" value="1"/>
</dbReference>
<dbReference type="InterPro" id="IPR050109">
    <property type="entry name" value="HTH-type_TetR-like_transc_reg"/>
</dbReference>
<sequence>MSQRDDLLTGARQCLVEKGYHRTTARDIAAASGSHLASIGYHFGSKDALMNLAALQAQDEWGDALVAAVRAAAKEDPAQRLKVALEELFASLPRHRELILASVQAYAQAGFTGEIGDALRDATRHARAELAAMLLGRDVADIDTATAETVGMTVHSLVVGFAVQSLIAPDSLPTGDQAVAALRDLVDRNPA</sequence>
<name>A0A4V0ZJR0_9ACTN</name>
<dbReference type="SUPFAM" id="SSF48498">
    <property type="entry name" value="Tetracyclin repressor-like, C-terminal domain"/>
    <property type="match status" value="1"/>
</dbReference>
<dbReference type="EMBL" id="CP036455">
    <property type="protein sequence ID" value="QBI54352.1"/>
    <property type="molecule type" value="Genomic_DNA"/>
</dbReference>
<dbReference type="OrthoDB" id="2356263at2"/>
<dbReference type="InterPro" id="IPR039538">
    <property type="entry name" value="BetI_C"/>
</dbReference>
<dbReference type="KEGG" id="strr:EKD16_12850"/>
<dbReference type="InterPro" id="IPR036271">
    <property type="entry name" value="Tet_transcr_reg_TetR-rel_C_sf"/>
</dbReference>
<evidence type="ECO:0000313" key="7">
    <source>
        <dbReference type="EMBL" id="QBI54352.1"/>
    </source>
</evidence>
<dbReference type="SUPFAM" id="SSF46689">
    <property type="entry name" value="Homeodomain-like"/>
    <property type="match status" value="1"/>
</dbReference>
<dbReference type="GO" id="GO:0000976">
    <property type="term" value="F:transcription cis-regulatory region binding"/>
    <property type="evidence" value="ECO:0007669"/>
    <property type="project" value="TreeGrafter"/>
</dbReference>
<evidence type="ECO:0000256" key="3">
    <source>
        <dbReference type="ARBA" id="ARBA00023125"/>
    </source>
</evidence>
<dbReference type="GO" id="GO:0003700">
    <property type="term" value="F:DNA-binding transcription factor activity"/>
    <property type="evidence" value="ECO:0007669"/>
    <property type="project" value="TreeGrafter"/>
</dbReference>
<feature type="domain" description="HTH tetR-type" evidence="6">
    <location>
        <begin position="1"/>
        <end position="61"/>
    </location>
</feature>
<dbReference type="RefSeq" id="WP_131098543.1">
    <property type="nucleotide sequence ID" value="NZ_CP036455.1"/>
</dbReference>
<dbReference type="Pfam" id="PF13977">
    <property type="entry name" value="TetR_C_6"/>
    <property type="match status" value="1"/>
</dbReference>
<evidence type="ECO:0000256" key="1">
    <source>
        <dbReference type="ARBA" id="ARBA00022491"/>
    </source>
</evidence>
<keyword evidence="3 5" id="KW-0238">DNA-binding</keyword>
<dbReference type="Proteomes" id="UP000292235">
    <property type="component" value="Chromosome"/>
</dbReference>
<dbReference type="PANTHER" id="PTHR30055:SF219">
    <property type="entry name" value="TRANSCRIPTIONAL REGULATORY PROTEIN"/>
    <property type="match status" value="1"/>
</dbReference>
<dbReference type="InterPro" id="IPR009057">
    <property type="entry name" value="Homeodomain-like_sf"/>
</dbReference>
<reference evidence="7 8" key="1">
    <citation type="submission" date="2019-02" db="EMBL/GenBank/DDBJ databases">
        <authorList>
            <person name="Khodamoradi S."/>
            <person name="Hahnke R.L."/>
            <person name="Kaempfer P."/>
            <person name="Schumann P."/>
            <person name="Rohde M."/>
            <person name="Steinert M."/>
            <person name="Luzhetskyy A."/>
            <person name="Wink J."/>
            <person name="Ruckert C."/>
        </authorList>
    </citation>
    <scope>NUCLEOTIDE SEQUENCE [LARGE SCALE GENOMIC DNA]</scope>
    <source>
        <strain evidence="7 8">M2</strain>
    </source>
</reference>
<evidence type="ECO:0000256" key="5">
    <source>
        <dbReference type="PROSITE-ProRule" id="PRU00335"/>
    </source>
</evidence>